<evidence type="ECO:0000313" key="1">
    <source>
        <dbReference type="EMBL" id="TXD33796.1"/>
    </source>
</evidence>
<protein>
    <recommendedName>
        <fullName evidence="3">EcsC family protein</fullName>
    </recommendedName>
</protein>
<evidence type="ECO:0000313" key="2">
    <source>
        <dbReference type="Proteomes" id="UP000321046"/>
    </source>
</evidence>
<dbReference type="InterPro" id="IPR024787">
    <property type="entry name" value="EcsC"/>
</dbReference>
<dbReference type="RefSeq" id="WP_146975609.1">
    <property type="nucleotide sequence ID" value="NZ_VOSL01000059.1"/>
</dbReference>
<gene>
    <name evidence="1" type="ORF">FRC96_15095</name>
</gene>
<dbReference type="Pfam" id="PF12787">
    <property type="entry name" value="EcsC"/>
    <property type="match status" value="1"/>
</dbReference>
<accession>A0A5C6WWI5</accession>
<name>A0A5C6WWI5_9DELT</name>
<comment type="caution">
    <text evidence="1">The sequence shown here is derived from an EMBL/GenBank/DDBJ whole genome shotgun (WGS) entry which is preliminary data.</text>
</comment>
<evidence type="ECO:0008006" key="3">
    <source>
        <dbReference type="Google" id="ProtNLM"/>
    </source>
</evidence>
<dbReference type="EMBL" id="VOSL01000059">
    <property type="protein sequence ID" value="TXD33796.1"/>
    <property type="molecule type" value="Genomic_DNA"/>
</dbReference>
<dbReference type="OrthoDB" id="6841790at2"/>
<organism evidence="1 2">
    <name type="scientific">Lujinxingia vulgaris</name>
    <dbReference type="NCBI Taxonomy" id="2600176"/>
    <lineage>
        <taxon>Bacteria</taxon>
        <taxon>Deltaproteobacteria</taxon>
        <taxon>Bradymonadales</taxon>
        <taxon>Lujinxingiaceae</taxon>
        <taxon>Lujinxingia</taxon>
    </lineage>
</organism>
<proteinExistence type="predicted"/>
<dbReference type="Proteomes" id="UP000321046">
    <property type="component" value="Unassembled WGS sequence"/>
</dbReference>
<reference evidence="1 2" key="1">
    <citation type="submission" date="2019-08" db="EMBL/GenBank/DDBJ databases">
        <title>Bradymonadales sp. TMQ2.</title>
        <authorList>
            <person name="Liang Q."/>
        </authorList>
    </citation>
    <scope>NUCLEOTIDE SEQUENCE [LARGE SCALE GENOMIC DNA]</scope>
    <source>
        <strain evidence="1 2">TMQ2</strain>
    </source>
</reference>
<sequence>MTAMKNDSKEVVDGSRLLKAVEAISIAPADAHHIADQYLAQVRKKSPGIDDATARALVADKIVARYAKLAGTVGGTTALAGVVPGLGTAIALTGGAAADAAACMKLQVDMVMCMAAAYGYDLNSEDARQLSFIIAAGGALEKAGVQAGTRLASKAGVNLVRQYLKGAVLQALKEMFKTLGIVFTRKALEKALPFGIGVVIGSSANYALTRYVGKQAREWFVIDSQM</sequence>
<dbReference type="AlphaFoldDB" id="A0A5C6WWI5"/>